<reference evidence="8" key="1">
    <citation type="journal article" date="2019" name="Int. J. Syst. Evol. Microbiol.">
        <title>The Global Catalogue of Microorganisms (GCM) 10K type strain sequencing project: providing services to taxonomists for standard genome sequencing and annotation.</title>
        <authorList>
            <consortium name="The Broad Institute Genomics Platform"/>
            <consortium name="The Broad Institute Genome Sequencing Center for Infectious Disease"/>
            <person name="Wu L."/>
            <person name="Ma J."/>
        </authorList>
    </citation>
    <scope>NUCLEOTIDE SEQUENCE [LARGE SCALE GENOMIC DNA]</scope>
    <source>
        <strain evidence="8">SHR3</strain>
    </source>
</reference>
<accession>A0ABW1ANA6</accession>
<comment type="caution">
    <text evidence="7">The sequence shown here is derived from an EMBL/GenBank/DDBJ whole genome shotgun (WGS) entry which is preliminary data.</text>
</comment>
<gene>
    <name evidence="7" type="ORF">ACFPTN_05025</name>
</gene>
<sequence length="230" mass="24502">MSGLAEEDIEQSALGRWLRIGGGALLLAAAVAALVFIVQGLGGEARGPARQVTKITVLDTPPPPPPPPPKEEPRREQPKESPKEIKIDQPKQVEQPQQAEQLKMEGQAGDGPSPFAAGTVLNEYKGGEIGAGTGGNRMQFAFYTSVLQRHVQTSLVRRPEIKRLDYRVLVRIWLGGDGSIRKAELVDSTGSSGVDDALRAAFGALAPVPEAPPANLPQPITVRITNRVTG</sequence>
<evidence type="ECO:0000256" key="5">
    <source>
        <dbReference type="SAM" id="MobiDB-lite"/>
    </source>
</evidence>
<dbReference type="RefSeq" id="WP_096448329.1">
    <property type="nucleotide sequence ID" value="NZ_JBHSOG010000014.1"/>
</dbReference>
<keyword evidence="8" id="KW-1185">Reference proteome</keyword>
<evidence type="ECO:0000256" key="6">
    <source>
        <dbReference type="SAM" id="Phobius"/>
    </source>
</evidence>
<dbReference type="NCBIfam" id="TIGR01352">
    <property type="entry name" value="tonB_Cterm"/>
    <property type="match status" value="1"/>
</dbReference>
<keyword evidence="4 6" id="KW-0472">Membrane</keyword>
<evidence type="ECO:0000313" key="8">
    <source>
        <dbReference type="Proteomes" id="UP001595974"/>
    </source>
</evidence>
<keyword evidence="3 6" id="KW-1133">Transmembrane helix</keyword>
<proteinExistence type="predicted"/>
<dbReference type="SUPFAM" id="SSF74653">
    <property type="entry name" value="TolA/TonB C-terminal domain"/>
    <property type="match status" value="1"/>
</dbReference>
<feature type="compositionally biased region" description="Basic and acidic residues" evidence="5">
    <location>
        <begin position="69"/>
        <end position="91"/>
    </location>
</feature>
<evidence type="ECO:0000256" key="2">
    <source>
        <dbReference type="ARBA" id="ARBA00022692"/>
    </source>
</evidence>
<keyword evidence="2 6" id="KW-0812">Transmembrane</keyword>
<dbReference type="Gene3D" id="3.30.1150.10">
    <property type="match status" value="1"/>
</dbReference>
<protein>
    <submittedName>
        <fullName evidence="7">Energy transducer TonB</fullName>
    </submittedName>
</protein>
<evidence type="ECO:0000313" key="7">
    <source>
        <dbReference type="EMBL" id="MFC5768727.1"/>
    </source>
</evidence>
<evidence type="ECO:0000256" key="3">
    <source>
        <dbReference type="ARBA" id="ARBA00022989"/>
    </source>
</evidence>
<evidence type="ECO:0000256" key="4">
    <source>
        <dbReference type="ARBA" id="ARBA00023136"/>
    </source>
</evidence>
<evidence type="ECO:0000256" key="1">
    <source>
        <dbReference type="ARBA" id="ARBA00004167"/>
    </source>
</evidence>
<organism evidence="7 8">
    <name type="scientific">Thauera sinica</name>
    <dbReference type="NCBI Taxonomy" id="2665146"/>
    <lineage>
        <taxon>Bacteria</taxon>
        <taxon>Pseudomonadati</taxon>
        <taxon>Pseudomonadota</taxon>
        <taxon>Betaproteobacteria</taxon>
        <taxon>Rhodocyclales</taxon>
        <taxon>Zoogloeaceae</taxon>
        <taxon>Thauera</taxon>
    </lineage>
</organism>
<feature type="region of interest" description="Disordered" evidence="5">
    <location>
        <begin position="53"/>
        <end position="119"/>
    </location>
</feature>
<dbReference type="InterPro" id="IPR006260">
    <property type="entry name" value="TonB/TolA_C"/>
</dbReference>
<feature type="transmembrane region" description="Helical" evidence="6">
    <location>
        <begin position="20"/>
        <end position="41"/>
    </location>
</feature>
<dbReference type="Pfam" id="PF13103">
    <property type="entry name" value="TonB_2"/>
    <property type="match status" value="1"/>
</dbReference>
<dbReference type="EMBL" id="JBHSOG010000014">
    <property type="protein sequence ID" value="MFC5768727.1"/>
    <property type="molecule type" value="Genomic_DNA"/>
</dbReference>
<dbReference type="Proteomes" id="UP001595974">
    <property type="component" value="Unassembled WGS sequence"/>
</dbReference>
<name>A0ABW1ANA6_9RHOO</name>
<comment type="subcellular location">
    <subcellularLocation>
        <location evidence="1">Membrane</location>
        <topology evidence="1">Single-pass membrane protein</topology>
    </subcellularLocation>
</comment>